<proteinExistence type="predicted"/>
<comment type="caution">
    <text evidence="2">The sequence shown here is derived from an EMBL/GenBank/DDBJ whole genome shotgun (WGS) entry which is preliminary data.</text>
</comment>
<evidence type="ECO:0000256" key="1">
    <source>
        <dbReference type="SAM" id="MobiDB-lite"/>
    </source>
</evidence>
<feature type="compositionally biased region" description="Low complexity" evidence="1">
    <location>
        <begin position="168"/>
        <end position="178"/>
    </location>
</feature>
<sequence length="188" mass="20023">MGPFRLPTTYYLLLAEGPLVTPYADCHPTGAEVYFLPSEPSNCLLQGQRIHSFSVAKRPVLTGICRVERGPFTLPLGKKSIWAWAQVLLIIATKTQGKGAGQNYAKISWVRENGSRVSSLVHRACPDPGRPETEPPSAHLSRGGISAGNDGGAGSKPLAAKISPPTTPQTTRQSPSNSCMSTLSGQDQ</sequence>
<feature type="compositionally biased region" description="Polar residues" evidence="1">
    <location>
        <begin position="179"/>
        <end position="188"/>
    </location>
</feature>
<dbReference type="RefSeq" id="XP_060419251.1">
    <property type="nucleotide sequence ID" value="XM_060551825.1"/>
</dbReference>
<dbReference type="EMBL" id="JAHLJV010000004">
    <property type="protein sequence ID" value="KAK1598574.1"/>
    <property type="molecule type" value="Genomic_DNA"/>
</dbReference>
<dbReference type="GeneID" id="85436065"/>
<evidence type="ECO:0000313" key="2">
    <source>
        <dbReference type="EMBL" id="KAK1598574.1"/>
    </source>
</evidence>
<gene>
    <name evidence="2" type="ORF">LY79DRAFT_248313</name>
</gene>
<dbReference type="AlphaFoldDB" id="A0AAD8QCM3"/>
<accession>A0AAD8QCM3</accession>
<feature type="compositionally biased region" description="Gly residues" evidence="1">
    <location>
        <begin position="145"/>
        <end position="154"/>
    </location>
</feature>
<name>A0AAD8QCM3_9PEZI</name>
<organism evidence="2 3">
    <name type="scientific">Colletotrichum navitas</name>
    <dbReference type="NCBI Taxonomy" id="681940"/>
    <lineage>
        <taxon>Eukaryota</taxon>
        <taxon>Fungi</taxon>
        <taxon>Dikarya</taxon>
        <taxon>Ascomycota</taxon>
        <taxon>Pezizomycotina</taxon>
        <taxon>Sordariomycetes</taxon>
        <taxon>Hypocreomycetidae</taxon>
        <taxon>Glomerellales</taxon>
        <taxon>Glomerellaceae</taxon>
        <taxon>Colletotrichum</taxon>
        <taxon>Colletotrichum graminicola species complex</taxon>
    </lineage>
</organism>
<evidence type="ECO:0000313" key="3">
    <source>
        <dbReference type="Proteomes" id="UP001230504"/>
    </source>
</evidence>
<keyword evidence="3" id="KW-1185">Reference proteome</keyword>
<dbReference type="Proteomes" id="UP001230504">
    <property type="component" value="Unassembled WGS sequence"/>
</dbReference>
<protein>
    <submittedName>
        <fullName evidence="2">Uncharacterized protein</fullName>
    </submittedName>
</protein>
<feature type="region of interest" description="Disordered" evidence="1">
    <location>
        <begin position="120"/>
        <end position="188"/>
    </location>
</feature>
<reference evidence="2" key="1">
    <citation type="submission" date="2021-06" db="EMBL/GenBank/DDBJ databases">
        <title>Comparative genomics, transcriptomics and evolutionary studies reveal genomic signatures of adaptation to plant cell wall in hemibiotrophic fungi.</title>
        <authorList>
            <consortium name="DOE Joint Genome Institute"/>
            <person name="Baroncelli R."/>
            <person name="Diaz J.F."/>
            <person name="Benocci T."/>
            <person name="Peng M."/>
            <person name="Battaglia E."/>
            <person name="Haridas S."/>
            <person name="Andreopoulos W."/>
            <person name="Labutti K."/>
            <person name="Pangilinan J."/>
            <person name="Floch G.L."/>
            <person name="Makela M.R."/>
            <person name="Henrissat B."/>
            <person name="Grigoriev I.V."/>
            <person name="Crouch J.A."/>
            <person name="De Vries R.P."/>
            <person name="Sukno S.A."/>
            <person name="Thon M.R."/>
        </authorList>
    </citation>
    <scope>NUCLEOTIDE SEQUENCE</scope>
    <source>
        <strain evidence="2">CBS 125086</strain>
    </source>
</reference>